<accession>A0A0R1XHY2</accession>
<comment type="caution">
    <text evidence="1">The sequence shown here is derived from an EMBL/GenBank/DDBJ whole genome shotgun (WGS) entry which is preliminary data.</text>
</comment>
<dbReference type="RefSeq" id="WP_226999202.1">
    <property type="nucleotide sequence ID" value="NZ_AZFW01000048.1"/>
</dbReference>
<dbReference type="InterPro" id="IPR014948">
    <property type="entry name" value="BrxA"/>
</dbReference>
<evidence type="ECO:0008006" key="3">
    <source>
        <dbReference type="Google" id="ProtNLM"/>
    </source>
</evidence>
<dbReference type="Pfam" id="PF08849">
    <property type="entry name" value="BrxA"/>
    <property type="match status" value="1"/>
</dbReference>
<dbReference type="eggNOG" id="ENOG5032BVX">
    <property type="taxonomic scope" value="Bacteria"/>
</dbReference>
<organism evidence="1 2">
    <name type="scientific">Schleiferilactobacillus harbinensis DSM 16991</name>
    <dbReference type="NCBI Taxonomy" id="1122147"/>
    <lineage>
        <taxon>Bacteria</taxon>
        <taxon>Bacillati</taxon>
        <taxon>Bacillota</taxon>
        <taxon>Bacilli</taxon>
        <taxon>Lactobacillales</taxon>
        <taxon>Lactobacillaceae</taxon>
        <taxon>Schleiferilactobacillus</taxon>
    </lineage>
</organism>
<reference evidence="1 2" key="1">
    <citation type="journal article" date="2015" name="Genome Announc.">
        <title>Expanding the biotechnology potential of lactobacilli through comparative genomics of 213 strains and associated genera.</title>
        <authorList>
            <person name="Sun Z."/>
            <person name="Harris H.M."/>
            <person name="McCann A."/>
            <person name="Guo C."/>
            <person name="Argimon S."/>
            <person name="Zhang W."/>
            <person name="Yang X."/>
            <person name="Jeffery I.B."/>
            <person name="Cooney J.C."/>
            <person name="Kagawa T.F."/>
            <person name="Liu W."/>
            <person name="Song Y."/>
            <person name="Salvetti E."/>
            <person name="Wrobel A."/>
            <person name="Rasinkangas P."/>
            <person name="Parkhill J."/>
            <person name="Rea M.C."/>
            <person name="O'Sullivan O."/>
            <person name="Ritari J."/>
            <person name="Douillard F.P."/>
            <person name="Paul Ross R."/>
            <person name="Yang R."/>
            <person name="Briner A.E."/>
            <person name="Felis G.E."/>
            <person name="de Vos W.M."/>
            <person name="Barrangou R."/>
            <person name="Klaenhammer T.R."/>
            <person name="Caufield P.W."/>
            <person name="Cui Y."/>
            <person name="Zhang H."/>
            <person name="O'Toole P.W."/>
        </authorList>
    </citation>
    <scope>NUCLEOTIDE SEQUENCE [LARGE SCALE GENOMIC DNA]</scope>
    <source>
        <strain evidence="1 2">DSM 16991</strain>
    </source>
</reference>
<dbReference type="AlphaFoldDB" id="A0A0R1XHY2"/>
<sequence length="251" mass="29057">MIGLKAVKSQLKNIWRSQTGHTVSPPIWYTELKQVKLFFTLSITNSQARKVDMKRISASAVQYQFWFAEFVQSIGMVVDSGDLSLVRQKILAENIFQASSSARLKSETNVVLRRVDSLTPAMRGLFDRLDPVNQRIVNLIAIMNTEQLMYVFMYDVFRPELILGDRQIENYELSAFFKKLPLEHHEAAQWTEQTIRRLQATVTHYLRSAQVVKDYKDALVVQNYLLDERLVAQLQQENHLDYLAILTGRTS</sequence>
<dbReference type="Proteomes" id="UP000050949">
    <property type="component" value="Unassembled WGS sequence"/>
</dbReference>
<gene>
    <name evidence="1" type="ORF">FC91_GL002493</name>
</gene>
<protein>
    <recommendedName>
        <fullName evidence="3">DUF1819 family protein</fullName>
    </recommendedName>
</protein>
<proteinExistence type="predicted"/>
<evidence type="ECO:0000313" key="2">
    <source>
        <dbReference type="Proteomes" id="UP000050949"/>
    </source>
</evidence>
<dbReference type="PATRIC" id="fig|1122147.4.peg.2574"/>
<dbReference type="EMBL" id="AZFW01000048">
    <property type="protein sequence ID" value="KRM27481.1"/>
    <property type="molecule type" value="Genomic_DNA"/>
</dbReference>
<evidence type="ECO:0000313" key="1">
    <source>
        <dbReference type="EMBL" id="KRM27481.1"/>
    </source>
</evidence>
<name>A0A0R1XHY2_9LACO</name>
<dbReference type="Gene3D" id="1.10.3540.10">
    <property type="entry name" value="uncharacterized protein from magnetospirillum magneticum domain"/>
    <property type="match status" value="1"/>
</dbReference>
<dbReference type="InterPro" id="IPR023137">
    <property type="entry name" value="BrxA_sf"/>
</dbReference>